<evidence type="ECO:0000256" key="11">
    <source>
        <dbReference type="PROSITE-ProRule" id="PRU01360"/>
    </source>
</evidence>
<feature type="transmembrane region" description="Helical" evidence="13">
    <location>
        <begin position="42"/>
        <end position="62"/>
    </location>
</feature>
<dbReference type="AlphaFoldDB" id="A0A3P1CLC2"/>
<dbReference type="Gene3D" id="2.170.130.10">
    <property type="entry name" value="TonB-dependent receptor, plug domain"/>
    <property type="match status" value="1"/>
</dbReference>
<dbReference type="SUPFAM" id="SSF49464">
    <property type="entry name" value="Carboxypeptidase regulatory domain-like"/>
    <property type="match status" value="1"/>
</dbReference>
<dbReference type="EMBL" id="RQJP01000003">
    <property type="protein sequence ID" value="RRB14049.1"/>
    <property type="molecule type" value="Genomic_DNA"/>
</dbReference>
<evidence type="ECO:0000313" key="18">
    <source>
        <dbReference type="Proteomes" id="UP000274271"/>
    </source>
</evidence>
<dbReference type="GO" id="GO:0006826">
    <property type="term" value="P:iron ion transport"/>
    <property type="evidence" value="ECO:0007669"/>
    <property type="project" value="UniProtKB-KW"/>
</dbReference>
<proteinExistence type="inferred from homology"/>
<dbReference type="PANTHER" id="PTHR32552:SF81">
    <property type="entry name" value="TONB-DEPENDENT OUTER MEMBRANE RECEPTOR"/>
    <property type="match status" value="1"/>
</dbReference>
<keyword evidence="4" id="KW-0410">Iron transport</keyword>
<dbReference type="SUPFAM" id="SSF56935">
    <property type="entry name" value="Porins"/>
    <property type="match status" value="1"/>
</dbReference>
<evidence type="ECO:0000256" key="7">
    <source>
        <dbReference type="ARBA" id="ARBA00023065"/>
    </source>
</evidence>
<evidence type="ECO:0000256" key="5">
    <source>
        <dbReference type="ARBA" id="ARBA00022692"/>
    </source>
</evidence>
<evidence type="ECO:0000256" key="4">
    <source>
        <dbReference type="ARBA" id="ARBA00022496"/>
    </source>
</evidence>
<keyword evidence="6" id="KW-0408">Iron</keyword>
<reference evidence="17 18" key="1">
    <citation type="submission" date="2018-11" db="EMBL/GenBank/DDBJ databases">
        <authorList>
            <person name="Zhou Z."/>
            <person name="Wang G."/>
        </authorList>
    </citation>
    <scope>NUCLEOTIDE SEQUENCE [LARGE SCALE GENOMIC DNA]</scope>
    <source>
        <strain evidence="17 18">KCTC42998</strain>
    </source>
</reference>
<keyword evidence="3 11" id="KW-1134">Transmembrane beta strand</keyword>
<evidence type="ECO:0000259" key="16">
    <source>
        <dbReference type="Pfam" id="PF07715"/>
    </source>
</evidence>
<keyword evidence="9 11" id="KW-0472">Membrane</keyword>
<dbReference type="Gene3D" id="2.40.170.20">
    <property type="entry name" value="TonB-dependent receptor, beta-barrel domain"/>
    <property type="match status" value="1"/>
</dbReference>
<evidence type="ECO:0000256" key="1">
    <source>
        <dbReference type="ARBA" id="ARBA00004571"/>
    </source>
</evidence>
<keyword evidence="2 11" id="KW-0813">Transport</keyword>
<sequence length="1166" mass="127703">MEYSTVYLRLCPTEPWRRISRLIRALFTGLSPDAKRKLIMRINFTTILLLAACVHIFAAGYGQQRISLHERNAPLEKVLDKIEQQSGYSFWLQTDLLLKSNKVSLHVRNAALETVLDEVFKNQPLSYSIINKTIVIKKKTEPVIDKTTTISPLTGAESRPDPTVEPSPELERKMAYYLADRIQRSQNALITVSGKVSDEKGEGLPGVNIVVKGTQKGTTSDAQGFYRIDVADQNVTLVYSFVGFESQEVAVGSRNTLNVTLKVSEKGLQEVVVVGYGEQRKSDVTGSSSTVTSREIAKRPLMRVEQALQGTASGVMVSSNSGQPGRGLSVRIRGVNSITGSNEPLYVIDGFIGANIESINVNDIESLEILKDASATAIYGSRGSNGVVLITTKSGVEGKAKVNFSTWFSKGRMPRKLDLMNAYDFARTVNAQFASTGNAPAFSDARLQELKASGGTDWQDELHQEPLIQNYQLDVSGGSSNVRYLISANYLDQPGLILNQYYKRTTLRANIDAKLSERLNLKFNLAAVLPNSRNNNYAGDLTDPFTQATEWDPTSPVRDPATGQFILTAPYGSIQFNPVARATNQFEDSRNTNVTGTGILTYRILDGLTFTANTTYQIGSPFNQTLYGPGTGNGVLYAQGNASRNWGFQNSNFLTYKHNFGEHAITLTALYEQQQGQGMSINARANSLSTYALGYYNLSLGATQQTSSGYSADALQSYLGRINYSYKDKYLLTASVRTDGSSHLTQKYSTFPSLAIGWNLAKEEFMQNSKVFSDLKLRASYGQTGNQAVGAYATIAQITTGGGQPAYYYDGTTPSVATPLGSPVSSSLKWETTTQYDVGIDAAFLRGRLTFTADAYQKKISNLLYDYQAPFYLGGGNYLRNIGSVENKGLEFALGGTPLAGRKVRWTTNFNITFNRNKVLDLGGLDNVIVNGVGSALNSASILRVGRPLGEFYGYQFLGTWKTSEADQAALFGMKPGDAKYVDVNGDHAYTTADRAPIGNGTPKYAFGFINDVTYGHFTFSLMFQGTHGNQIYSQTLAYLWGGLGDQRNATTSDALNIWTAQNQTDNPAFSNTSKNFNNSSRYVYDGSYIKLKNISLAYRLPEAVLNKAKIRNLEVYVSGQNVFMITNYPGYDPEVSNGTNAITQGLEMGVIPNPKTFTVGLRLGL</sequence>
<keyword evidence="5 11" id="KW-0812">Transmembrane</keyword>
<evidence type="ECO:0000256" key="2">
    <source>
        <dbReference type="ARBA" id="ARBA00022448"/>
    </source>
</evidence>
<evidence type="ECO:0000313" key="17">
    <source>
        <dbReference type="EMBL" id="RRB14049.1"/>
    </source>
</evidence>
<feature type="domain" description="TonB-dependent receptor plug" evidence="16">
    <location>
        <begin position="281"/>
        <end position="387"/>
    </location>
</feature>
<evidence type="ECO:0000256" key="12">
    <source>
        <dbReference type="RuleBase" id="RU003357"/>
    </source>
</evidence>
<keyword evidence="18" id="KW-1185">Reference proteome</keyword>
<dbReference type="InterPro" id="IPR000531">
    <property type="entry name" value="Beta-barrel_TonB"/>
</dbReference>
<evidence type="ECO:0000256" key="8">
    <source>
        <dbReference type="ARBA" id="ARBA00023077"/>
    </source>
</evidence>
<dbReference type="InterPro" id="IPR008969">
    <property type="entry name" value="CarboxyPept-like_regulatory"/>
</dbReference>
<feature type="domain" description="TonB-dependent receptor-like beta-barrel" evidence="14">
    <location>
        <begin position="544"/>
        <end position="1122"/>
    </location>
</feature>
<dbReference type="NCBIfam" id="TIGR04057">
    <property type="entry name" value="SusC_RagA_signa"/>
    <property type="match status" value="1"/>
</dbReference>
<evidence type="ECO:0000256" key="6">
    <source>
        <dbReference type="ARBA" id="ARBA00023004"/>
    </source>
</evidence>
<evidence type="ECO:0000259" key="14">
    <source>
        <dbReference type="Pfam" id="PF00593"/>
    </source>
</evidence>
<comment type="caution">
    <text evidence="17">The sequence shown here is derived from an EMBL/GenBank/DDBJ whole genome shotgun (WGS) entry which is preliminary data.</text>
</comment>
<dbReference type="Gene3D" id="2.60.40.1120">
    <property type="entry name" value="Carboxypeptidase-like, regulatory domain"/>
    <property type="match status" value="1"/>
</dbReference>
<dbReference type="InterPro" id="IPR037066">
    <property type="entry name" value="Plug_dom_sf"/>
</dbReference>
<dbReference type="InterPro" id="IPR039426">
    <property type="entry name" value="TonB-dep_rcpt-like"/>
</dbReference>
<comment type="subcellular location">
    <subcellularLocation>
        <location evidence="1 11">Cell outer membrane</location>
        <topology evidence="1 11">Multi-pass membrane protein</topology>
    </subcellularLocation>
</comment>
<keyword evidence="7" id="KW-0406">Ion transport</keyword>
<dbReference type="InterPro" id="IPR011662">
    <property type="entry name" value="Secretin/TonB_short_N"/>
</dbReference>
<protein>
    <submittedName>
        <fullName evidence="17">SusC/RagA family TonB-linked outer membrane protein</fullName>
    </submittedName>
</protein>
<dbReference type="Pfam" id="PF00593">
    <property type="entry name" value="TonB_dep_Rec_b-barrel"/>
    <property type="match status" value="1"/>
</dbReference>
<keyword evidence="10 11" id="KW-0998">Cell outer membrane</keyword>
<feature type="domain" description="Secretin/TonB short N-terminal" evidence="15">
    <location>
        <begin position="99"/>
        <end position="139"/>
    </location>
</feature>
<dbReference type="PROSITE" id="PS52016">
    <property type="entry name" value="TONB_DEPENDENT_REC_3"/>
    <property type="match status" value="1"/>
</dbReference>
<dbReference type="PANTHER" id="PTHR32552">
    <property type="entry name" value="FERRICHROME IRON RECEPTOR-RELATED"/>
    <property type="match status" value="1"/>
</dbReference>
<evidence type="ECO:0000256" key="10">
    <source>
        <dbReference type="ARBA" id="ARBA00023237"/>
    </source>
</evidence>
<dbReference type="Pfam" id="PF07715">
    <property type="entry name" value="Plug"/>
    <property type="match status" value="1"/>
</dbReference>
<dbReference type="GO" id="GO:0009279">
    <property type="term" value="C:cell outer membrane"/>
    <property type="evidence" value="ECO:0007669"/>
    <property type="project" value="UniProtKB-SubCell"/>
</dbReference>
<dbReference type="OrthoDB" id="9768177at2"/>
<dbReference type="FunFam" id="2.170.130.10:FF:000008">
    <property type="entry name" value="SusC/RagA family TonB-linked outer membrane protein"/>
    <property type="match status" value="1"/>
</dbReference>
<dbReference type="InterPro" id="IPR012910">
    <property type="entry name" value="Plug_dom"/>
</dbReference>
<keyword evidence="8 12" id="KW-0798">TonB box</keyword>
<accession>A0A3P1CLC2</accession>
<comment type="similarity">
    <text evidence="11 12">Belongs to the TonB-dependent receptor family.</text>
</comment>
<dbReference type="NCBIfam" id="TIGR04056">
    <property type="entry name" value="OMP_RagA_SusC"/>
    <property type="match status" value="1"/>
</dbReference>
<evidence type="ECO:0000256" key="3">
    <source>
        <dbReference type="ARBA" id="ARBA00022452"/>
    </source>
</evidence>
<dbReference type="InterPro" id="IPR036942">
    <property type="entry name" value="Beta-barrel_TonB_sf"/>
</dbReference>
<dbReference type="InterPro" id="IPR023996">
    <property type="entry name" value="TonB-dep_OMP_SusC/RagA"/>
</dbReference>
<evidence type="ECO:0000256" key="9">
    <source>
        <dbReference type="ARBA" id="ARBA00023136"/>
    </source>
</evidence>
<dbReference type="Pfam" id="PF07660">
    <property type="entry name" value="STN"/>
    <property type="match status" value="1"/>
</dbReference>
<evidence type="ECO:0000256" key="13">
    <source>
        <dbReference type="SAM" id="Phobius"/>
    </source>
</evidence>
<dbReference type="Proteomes" id="UP000274271">
    <property type="component" value="Unassembled WGS sequence"/>
</dbReference>
<organism evidence="17 18">
    <name type="scientific">Larkinella knui</name>
    <dbReference type="NCBI Taxonomy" id="2025310"/>
    <lineage>
        <taxon>Bacteria</taxon>
        <taxon>Pseudomonadati</taxon>
        <taxon>Bacteroidota</taxon>
        <taxon>Cytophagia</taxon>
        <taxon>Cytophagales</taxon>
        <taxon>Spirosomataceae</taxon>
        <taxon>Larkinella</taxon>
    </lineage>
</organism>
<evidence type="ECO:0000259" key="15">
    <source>
        <dbReference type="Pfam" id="PF07660"/>
    </source>
</evidence>
<dbReference type="InterPro" id="IPR023997">
    <property type="entry name" value="TonB-dep_OMP_SusC/RagA_CS"/>
</dbReference>
<name>A0A3P1CLC2_9BACT</name>
<dbReference type="Pfam" id="PF13715">
    <property type="entry name" value="CarbopepD_reg_2"/>
    <property type="match status" value="1"/>
</dbReference>
<keyword evidence="13" id="KW-1133">Transmembrane helix</keyword>
<gene>
    <name evidence="17" type="ORF">EHT87_17560</name>
</gene>